<keyword evidence="4" id="KW-1185">Reference proteome</keyword>
<dbReference type="InterPro" id="IPR032861">
    <property type="entry name" value="TAXi_N"/>
</dbReference>
<protein>
    <recommendedName>
        <fullName evidence="2">Xylanase inhibitor N-terminal domain-containing protein</fullName>
    </recommendedName>
</protein>
<dbReference type="InterPro" id="IPR021109">
    <property type="entry name" value="Peptidase_aspartic_dom_sf"/>
</dbReference>
<proteinExistence type="inferred from homology"/>
<dbReference type="Gene3D" id="2.40.70.10">
    <property type="entry name" value="Acid Proteases"/>
    <property type="match status" value="1"/>
</dbReference>
<dbReference type="EMBL" id="MLFT02000012">
    <property type="protein sequence ID" value="PHT31837.1"/>
    <property type="molecule type" value="Genomic_DNA"/>
</dbReference>
<dbReference type="AlphaFoldDB" id="A0A2G2VFV8"/>
<dbReference type="GO" id="GO:0006508">
    <property type="term" value="P:proteolysis"/>
    <property type="evidence" value="ECO:0007669"/>
    <property type="project" value="InterPro"/>
</dbReference>
<dbReference type="PANTHER" id="PTHR13683">
    <property type="entry name" value="ASPARTYL PROTEASES"/>
    <property type="match status" value="1"/>
</dbReference>
<evidence type="ECO:0000313" key="4">
    <source>
        <dbReference type="Proteomes" id="UP000224567"/>
    </source>
</evidence>
<dbReference type="GO" id="GO:0004190">
    <property type="term" value="F:aspartic-type endopeptidase activity"/>
    <property type="evidence" value="ECO:0007669"/>
    <property type="project" value="InterPro"/>
</dbReference>
<dbReference type="SUPFAM" id="SSF50630">
    <property type="entry name" value="Acid proteases"/>
    <property type="match status" value="1"/>
</dbReference>
<comment type="similarity">
    <text evidence="1">Belongs to the peptidase A1 family.</text>
</comment>
<reference evidence="3 4" key="1">
    <citation type="journal article" date="2017" name="Genome Biol.">
        <title>New reference genome sequences of hot pepper reveal the massive evolution of plant disease-resistance genes by retroduplication.</title>
        <authorList>
            <person name="Kim S."/>
            <person name="Park J."/>
            <person name="Yeom S.I."/>
            <person name="Kim Y.M."/>
            <person name="Seo E."/>
            <person name="Kim K.T."/>
            <person name="Kim M.S."/>
            <person name="Lee J.M."/>
            <person name="Cheong K."/>
            <person name="Shin H.S."/>
            <person name="Kim S.B."/>
            <person name="Han K."/>
            <person name="Lee J."/>
            <person name="Park M."/>
            <person name="Lee H.A."/>
            <person name="Lee H.Y."/>
            <person name="Lee Y."/>
            <person name="Oh S."/>
            <person name="Lee J.H."/>
            <person name="Choi E."/>
            <person name="Choi E."/>
            <person name="Lee S.E."/>
            <person name="Jeon J."/>
            <person name="Kim H."/>
            <person name="Choi G."/>
            <person name="Song H."/>
            <person name="Lee J."/>
            <person name="Lee S.C."/>
            <person name="Kwon J.K."/>
            <person name="Lee H.Y."/>
            <person name="Koo N."/>
            <person name="Hong Y."/>
            <person name="Kim R.W."/>
            <person name="Kang W.H."/>
            <person name="Huh J.H."/>
            <person name="Kang B.C."/>
            <person name="Yang T.J."/>
            <person name="Lee Y.H."/>
            <person name="Bennetzen J.L."/>
            <person name="Choi D."/>
        </authorList>
    </citation>
    <scope>NUCLEOTIDE SEQUENCE [LARGE SCALE GENOMIC DNA]</scope>
    <source>
        <strain evidence="4">cv. PBC81</strain>
    </source>
</reference>
<accession>A0A2G2VFV8</accession>
<dbReference type="Pfam" id="PF14543">
    <property type="entry name" value="TAXi_N"/>
    <property type="match status" value="1"/>
</dbReference>
<dbReference type="InterPro" id="IPR001461">
    <property type="entry name" value="Aspartic_peptidase_A1"/>
</dbReference>
<dbReference type="PANTHER" id="PTHR13683:SF882">
    <property type="entry name" value="PROTEIN ASPARTIC PROTEASE IN GUARD CELL 1-LIKE"/>
    <property type="match status" value="1"/>
</dbReference>
<dbReference type="Proteomes" id="UP000224567">
    <property type="component" value="Unassembled WGS sequence"/>
</dbReference>
<evidence type="ECO:0000313" key="3">
    <source>
        <dbReference type="EMBL" id="PHT31837.1"/>
    </source>
</evidence>
<reference evidence="4" key="2">
    <citation type="journal article" date="2017" name="J. Anim. Genet.">
        <title>Multiple reference genome sequences of hot pepper reveal the massive evolution of plant disease resistance genes by retroduplication.</title>
        <authorList>
            <person name="Kim S."/>
            <person name="Park J."/>
            <person name="Yeom S.-I."/>
            <person name="Kim Y.-M."/>
            <person name="Seo E."/>
            <person name="Kim K.-T."/>
            <person name="Kim M.-S."/>
            <person name="Lee J.M."/>
            <person name="Cheong K."/>
            <person name="Shin H.-S."/>
            <person name="Kim S.-B."/>
            <person name="Han K."/>
            <person name="Lee J."/>
            <person name="Park M."/>
            <person name="Lee H.-A."/>
            <person name="Lee H.-Y."/>
            <person name="Lee Y."/>
            <person name="Oh S."/>
            <person name="Lee J.H."/>
            <person name="Choi E."/>
            <person name="Choi E."/>
            <person name="Lee S.E."/>
            <person name="Jeon J."/>
            <person name="Kim H."/>
            <person name="Choi G."/>
            <person name="Song H."/>
            <person name="Lee J."/>
            <person name="Lee S.-C."/>
            <person name="Kwon J.-K."/>
            <person name="Lee H.-Y."/>
            <person name="Koo N."/>
            <person name="Hong Y."/>
            <person name="Kim R.W."/>
            <person name="Kang W.-H."/>
            <person name="Huh J.H."/>
            <person name="Kang B.-C."/>
            <person name="Yang T.-J."/>
            <person name="Lee Y.-H."/>
            <person name="Bennetzen J.L."/>
            <person name="Choi D."/>
        </authorList>
    </citation>
    <scope>NUCLEOTIDE SEQUENCE [LARGE SCALE GENOMIC DNA]</scope>
    <source>
        <strain evidence="4">cv. PBC81</strain>
    </source>
</reference>
<feature type="domain" description="Xylanase inhibitor N-terminal" evidence="2">
    <location>
        <begin position="2"/>
        <end position="74"/>
    </location>
</feature>
<dbReference type="OrthoDB" id="9991317at2759"/>
<gene>
    <name evidence="3" type="ORF">CQW23_28174</name>
</gene>
<evidence type="ECO:0000259" key="2">
    <source>
        <dbReference type="Pfam" id="PF14543"/>
    </source>
</evidence>
<sequence>MSSSFGLLGEDVLSFGNRSELGPERSIFGCEIAETGDPSNQRADGIMGLGQRDISIVDQLIEKHLISDSFTLCYVGFDARVKGSDPSFNDIWFSGDGRFKVNSLDGTSADQINAVIVAKECLLAALKEDSKASCIWTNLANAYYLMSDHRISSKFLEKVLLLQA</sequence>
<organism evidence="3 4">
    <name type="scientific">Capsicum baccatum</name>
    <name type="common">Peruvian pepper</name>
    <dbReference type="NCBI Taxonomy" id="33114"/>
    <lineage>
        <taxon>Eukaryota</taxon>
        <taxon>Viridiplantae</taxon>
        <taxon>Streptophyta</taxon>
        <taxon>Embryophyta</taxon>
        <taxon>Tracheophyta</taxon>
        <taxon>Spermatophyta</taxon>
        <taxon>Magnoliopsida</taxon>
        <taxon>eudicotyledons</taxon>
        <taxon>Gunneridae</taxon>
        <taxon>Pentapetalae</taxon>
        <taxon>asterids</taxon>
        <taxon>lamiids</taxon>
        <taxon>Solanales</taxon>
        <taxon>Solanaceae</taxon>
        <taxon>Solanoideae</taxon>
        <taxon>Capsiceae</taxon>
        <taxon>Capsicum</taxon>
    </lineage>
</organism>
<dbReference type="STRING" id="33114.A0A2G2VFV8"/>
<comment type="caution">
    <text evidence="3">The sequence shown here is derived from an EMBL/GenBank/DDBJ whole genome shotgun (WGS) entry which is preliminary data.</text>
</comment>
<name>A0A2G2VFV8_CAPBA</name>
<evidence type="ECO:0000256" key="1">
    <source>
        <dbReference type="ARBA" id="ARBA00007447"/>
    </source>
</evidence>